<evidence type="ECO:0000313" key="3">
    <source>
        <dbReference type="Proteomes" id="UP000033860"/>
    </source>
</evidence>
<dbReference type="Proteomes" id="UP000033860">
    <property type="component" value="Unassembled WGS sequence"/>
</dbReference>
<accession>A0A0G1US49</accession>
<organism evidence="2 3">
    <name type="scientific">Candidatus Beckwithbacteria bacterium GW2011_GWB1_47_15</name>
    <dbReference type="NCBI Taxonomy" id="1618371"/>
    <lineage>
        <taxon>Bacteria</taxon>
        <taxon>Candidatus Beckwithiibacteriota</taxon>
    </lineage>
</organism>
<comment type="caution">
    <text evidence="2">The sequence shown here is derived from an EMBL/GenBank/DDBJ whole genome shotgun (WGS) entry which is preliminary data.</text>
</comment>
<proteinExistence type="predicted"/>
<sequence>MPKPEVKEVKITQVAKYQPSERDVALLTKWKARFKRAKEFREPYQAKWLRMYRLYRAYQHKQNYAYNTRLMPPIAFEIVKTVVSRLATAKRKTRVIPRDKTDIESTALGSWSDLVNYDFDIIELAKKLPDWIESSVLYGNGIVKLAWKVISRKRADGTVKTIYDDPTMILCDLWDFLPAPETEDLQEGCPWLIHRIVKPKEKITKEEENRGENKIYKNLEFCEPKVVEDWKKERYEINTKKMSQIDGDIKKEETGEQKVLPVKNDQEKQLELWECWDHEEDQLIVIANGEVVIRDDENPYLNVNNGHIFVDLPDMSLLWEFWATGHVEPVESTIMEIADLRNQRMDDVVLMLDPVVKIRKDTGITKNDIIFSPGAVWELRKMDDVVIERPPDISLMGVNEDRLLRDEISRTLALGEYLQGLPQSSSEPLGKVAMLLGQSNLRLSMNAQNISNALTTVANILIQLNREFIGEDKLYRIVGNIVDFKEFKSEDKKVQVDAIVEVEPVIPPDKQARLNQILLLYDKLIAQDKPDPNNPADVKHWLIRKRALQKMILEELDLDQYVDILLGPELVQKQEETTTTPSNGEPVAPVAPSNDALLPVAGNSPPVANSNKIRELIGKIPGLGKMLNA</sequence>
<evidence type="ECO:0000313" key="2">
    <source>
        <dbReference type="EMBL" id="KKU60550.1"/>
    </source>
</evidence>
<dbReference type="AlphaFoldDB" id="A0A0G1US49"/>
<gene>
    <name evidence="2" type="ORF">UX85_C0009G0003</name>
</gene>
<dbReference type="EMBL" id="LCNT01000009">
    <property type="protein sequence ID" value="KKU60550.1"/>
    <property type="molecule type" value="Genomic_DNA"/>
</dbReference>
<evidence type="ECO:0000256" key="1">
    <source>
        <dbReference type="SAM" id="MobiDB-lite"/>
    </source>
</evidence>
<evidence type="ECO:0008006" key="4">
    <source>
        <dbReference type="Google" id="ProtNLM"/>
    </source>
</evidence>
<name>A0A0G1US49_9BACT</name>
<feature type="region of interest" description="Disordered" evidence="1">
    <location>
        <begin position="574"/>
        <end position="604"/>
    </location>
</feature>
<protein>
    <recommendedName>
        <fullName evidence="4">Portal protein</fullName>
    </recommendedName>
</protein>
<reference evidence="2 3" key="1">
    <citation type="journal article" date="2015" name="Nature">
        <title>rRNA introns, odd ribosomes, and small enigmatic genomes across a large radiation of phyla.</title>
        <authorList>
            <person name="Brown C.T."/>
            <person name="Hug L.A."/>
            <person name="Thomas B.C."/>
            <person name="Sharon I."/>
            <person name="Castelle C.J."/>
            <person name="Singh A."/>
            <person name="Wilkins M.J."/>
            <person name="Williams K.H."/>
            <person name="Banfield J.F."/>
        </authorList>
    </citation>
    <scope>NUCLEOTIDE SEQUENCE [LARGE SCALE GENOMIC DNA]</scope>
</reference>